<evidence type="ECO:0000256" key="1">
    <source>
        <dbReference type="SAM" id="Phobius"/>
    </source>
</evidence>
<dbReference type="EMBL" id="KL584979">
    <property type="protein sequence ID" value="KEQ85904.1"/>
    <property type="molecule type" value="Genomic_DNA"/>
</dbReference>
<evidence type="ECO:0000313" key="3">
    <source>
        <dbReference type="Proteomes" id="UP000030706"/>
    </source>
</evidence>
<gene>
    <name evidence="2" type="ORF">M438DRAFT_344334</name>
</gene>
<evidence type="ECO:0000313" key="2">
    <source>
        <dbReference type="EMBL" id="KEQ85904.1"/>
    </source>
</evidence>
<keyword evidence="1" id="KW-1133">Transmembrane helix</keyword>
<keyword evidence="1" id="KW-0472">Membrane</keyword>
<dbReference type="GeneID" id="40747506"/>
<name>A0A074XQG2_AURPU</name>
<feature type="non-terminal residue" evidence="2">
    <location>
        <position position="62"/>
    </location>
</feature>
<sequence>MTQKDQFYDSNLILAIHSFQAPPLALPLSSQRTVDPPLWEYAMICPIFLVAISMVLSRIHAL</sequence>
<organism evidence="2 3">
    <name type="scientific">Aureobasidium pullulans EXF-150</name>
    <dbReference type="NCBI Taxonomy" id="1043002"/>
    <lineage>
        <taxon>Eukaryota</taxon>
        <taxon>Fungi</taxon>
        <taxon>Dikarya</taxon>
        <taxon>Ascomycota</taxon>
        <taxon>Pezizomycotina</taxon>
        <taxon>Dothideomycetes</taxon>
        <taxon>Dothideomycetidae</taxon>
        <taxon>Dothideales</taxon>
        <taxon>Saccotheciaceae</taxon>
        <taxon>Aureobasidium</taxon>
    </lineage>
</organism>
<dbReference type="AlphaFoldDB" id="A0A074XQG2"/>
<dbReference type="RefSeq" id="XP_029762091.1">
    <property type="nucleotide sequence ID" value="XM_029905200.1"/>
</dbReference>
<accession>A0A074XQG2</accession>
<reference evidence="2 3" key="1">
    <citation type="journal article" date="2014" name="BMC Genomics">
        <title>Genome sequencing of four Aureobasidium pullulans varieties: biotechnological potential, stress tolerance, and description of new species.</title>
        <authorList>
            <person name="Gostin Ar C."/>
            <person name="Ohm R.A."/>
            <person name="Kogej T."/>
            <person name="Sonjak S."/>
            <person name="Turk M."/>
            <person name="Zajc J."/>
            <person name="Zalar P."/>
            <person name="Grube M."/>
            <person name="Sun H."/>
            <person name="Han J."/>
            <person name="Sharma A."/>
            <person name="Chiniquy J."/>
            <person name="Ngan C.Y."/>
            <person name="Lipzen A."/>
            <person name="Barry K."/>
            <person name="Grigoriev I.V."/>
            <person name="Gunde-Cimerman N."/>
        </authorList>
    </citation>
    <scope>NUCLEOTIDE SEQUENCE [LARGE SCALE GENOMIC DNA]</scope>
    <source>
        <strain evidence="2 3">EXF-150</strain>
    </source>
</reference>
<protein>
    <submittedName>
        <fullName evidence="2">Uncharacterized protein</fullName>
    </submittedName>
</protein>
<proteinExistence type="predicted"/>
<keyword evidence="3" id="KW-1185">Reference proteome</keyword>
<keyword evidence="1" id="KW-0812">Transmembrane</keyword>
<feature type="transmembrane region" description="Helical" evidence="1">
    <location>
        <begin position="38"/>
        <end position="56"/>
    </location>
</feature>
<dbReference type="HOGENOM" id="CLU_2910189_0_0_1"/>
<dbReference type="Proteomes" id="UP000030706">
    <property type="component" value="Unassembled WGS sequence"/>
</dbReference>